<dbReference type="NCBIfam" id="NF002674">
    <property type="entry name" value="PRK02399.1-2"/>
    <property type="match status" value="1"/>
</dbReference>
<sequence length="415" mass="44373">MTDTVYILGTCDTKHAELAYIRQCLHARGVTGLIVDVSTRGTAADADADADADINARTVAACHPDGENAVFRGERGRSIGAMAVALHHYLRARTDMAGVIAIGGSGGTALVTPALQALPLGLPKLVVSTVASGNTAPYVGGADIAMLYSVTDMEGLNRLSRIILCNAANAMAGMVRTPCHVSPDPRPAIGLTMFGVTTPCVDRVVHDLSGRFDCLVFHATGTGGRAMERLADDGVIRGFIDATLTEFCDLVAGGIFPCDTDRLGAVIRTRHPYVGSCGGLDMVNFGARATVPERYRDRVLVEHNPQITLMRTSAAECRAMGHMIGHRLNCCEGEVRFLYPEGGFSMLDQPGAPFHDPVADEAFYAALSETLDQTPRRRLIRLPHAINDPAFADALAHEFSRIFMKDTDNAQHSPQ</sequence>
<organism evidence="3 4">
    <name type="scientific">Komagataeibacter swingsii</name>
    <dbReference type="NCBI Taxonomy" id="215220"/>
    <lineage>
        <taxon>Bacteria</taxon>
        <taxon>Pseudomonadati</taxon>
        <taxon>Pseudomonadota</taxon>
        <taxon>Alphaproteobacteria</taxon>
        <taxon>Acetobacterales</taxon>
        <taxon>Acetobacteraceae</taxon>
        <taxon>Komagataeibacter</taxon>
    </lineage>
</organism>
<protein>
    <submittedName>
        <fullName evidence="3">Tm-1-like ATP-binding domain-containing protein</fullName>
    </submittedName>
</protein>
<dbReference type="InterPro" id="IPR008322">
    <property type="entry name" value="UPF0261"/>
</dbReference>
<dbReference type="CDD" id="cd15488">
    <property type="entry name" value="Tm-1-like"/>
    <property type="match status" value="1"/>
</dbReference>
<feature type="domain" description="UPF0261" evidence="1">
    <location>
        <begin position="4"/>
        <end position="177"/>
    </location>
</feature>
<evidence type="ECO:0000259" key="2">
    <source>
        <dbReference type="Pfam" id="PF23189"/>
    </source>
</evidence>
<accession>A0A850P5H3</accession>
<reference evidence="3 4" key="1">
    <citation type="submission" date="2020-06" db="EMBL/GenBank/DDBJ databases">
        <title>Description of novel acetic acid bacteria.</title>
        <authorList>
            <person name="Sombolestani A."/>
        </authorList>
    </citation>
    <scope>NUCLEOTIDE SEQUENCE [LARGE SCALE GENOMIC DNA]</scope>
    <source>
        <strain evidence="3 4">LMG 25</strain>
    </source>
</reference>
<proteinExistence type="predicted"/>
<dbReference type="Pfam" id="PF23189">
    <property type="entry name" value="UPF0261_C"/>
    <property type="match status" value="1"/>
</dbReference>
<dbReference type="InterPro" id="IPR044122">
    <property type="entry name" value="UPF0261_N"/>
</dbReference>
<dbReference type="GO" id="GO:0005524">
    <property type="term" value="F:ATP binding"/>
    <property type="evidence" value="ECO:0007669"/>
    <property type="project" value="UniProtKB-KW"/>
</dbReference>
<evidence type="ECO:0000259" key="1">
    <source>
        <dbReference type="Pfam" id="PF06792"/>
    </source>
</evidence>
<dbReference type="Proteomes" id="UP000522590">
    <property type="component" value="Unassembled WGS sequence"/>
</dbReference>
<dbReference type="Pfam" id="PF06792">
    <property type="entry name" value="UPF0261"/>
    <property type="match status" value="1"/>
</dbReference>
<dbReference type="EMBL" id="JABXXS010000016">
    <property type="protein sequence ID" value="NVN37022.1"/>
    <property type="molecule type" value="Genomic_DNA"/>
</dbReference>
<dbReference type="Gene3D" id="3.40.50.12030">
    <property type="entry name" value="Uncharacterised protein family UPF0261, NC domain"/>
    <property type="match status" value="1"/>
</dbReference>
<evidence type="ECO:0000313" key="4">
    <source>
        <dbReference type="Proteomes" id="UP000522590"/>
    </source>
</evidence>
<gene>
    <name evidence="3" type="ORF">HUK81_08740</name>
</gene>
<dbReference type="PANTHER" id="PTHR31862:SF1">
    <property type="entry name" value="UPF0261 DOMAIN PROTEIN (AFU_ORTHOLOGUE AFUA_1G10120)"/>
    <property type="match status" value="1"/>
</dbReference>
<dbReference type="InterPro" id="IPR056778">
    <property type="entry name" value="UPF0261_C"/>
</dbReference>
<keyword evidence="3" id="KW-0547">Nucleotide-binding</keyword>
<comment type="caution">
    <text evidence="3">The sequence shown here is derived from an EMBL/GenBank/DDBJ whole genome shotgun (WGS) entry which is preliminary data.</text>
</comment>
<dbReference type="NCBIfam" id="NF002673">
    <property type="entry name" value="PRK02399.1-1"/>
    <property type="match status" value="1"/>
</dbReference>
<dbReference type="RefSeq" id="WP_176643112.1">
    <property type="nucleotide sequence ID" value="NZ_JABXXS010000016.1"/>
</dbReference>
<dbReference type="PIRSF" id="PIRSF033271">
    <property type="entry name" value="UCP033271"/>
    <property type="match status" value="1"/>
</dbReference>
<keyword evidence="3" id="KW-0067">ATP-binding</keyword>
<dbReference type="PANTHER" id="PTHR31862">
    <property type="entry name" value="UPF0261 DOMAIN PROTEIN (AFU_ORTHOLOGUE AFUA_1G10120)"/>
    <property type="match status" value="1"/>
</dbReference>
<feature type="domain" description="UPF0261" evidence="2">
    <location>
        <begin position="186"/>
        <end position="402"/>
    </location>
</feature>
<dbReference type="Gene3D" id="3.40.50.12020">
    <property type="entry name" value="Uncharacterised protein family UPF0261, NN domain"/>
    <property type="match status" value="1"/>
</dbReference>
<dbReference type="AlphaFoldDB" id="A0A850P5H3"/>
<name>A0A850P5H3_9PROT</name>
<dbReference type="InterPro" id="IPR051353">
    <property type="entry name" value="Tobamovirus_resist_UPF0261"/>
</dbReference>
<evidence type="ECO:0000313" key="3">
    <source>
        <dbReference type="EMBL" id="NVN37022.1"/>
    </source>
</evidence>